<feature type="compositionally biased region" description="Basic and acidic residues" evidence="1">
    <location>
        <begin position="246"/>
        <end position="259"/>
    </location>
</feature>
<feature type="compositionally biased region" description="Low complexity" evidence="1">
    <location>
        <begin position="9"/>
        <end position="20"/>
    </location>
</feature>
<feature type="compositionally biased region" description="Low complexity" evidence="1">
    <location>
        <begin position="399"/>
        <end position="439"/>
    </location>
</feature>
<proteinExistence type="predicted"/>
<feature type="compositionally biased region" description="Basic residues" evidence="1">
    <location>
        <begin position="493"/>
        <end position="502"/>
    </location>
</feature>
<protein>
    <submittedName>
        <fullName evidence="2">Uncharacterized, RsbU-domain-containing protein</fullName>
    </submittedName>
</protein>
<feature type="compositionally biased region" description="Basic residues" evidence="1">
    <location>
        <begin position="697"/>
        <end position="721"/>
    </location>
</feature>
<feature type="non-terminal residue" evidence="2">
    <location>
        <position position="758"/>
    </location>
</feature>
<feature type="compositionally biased region" description="Gly residues" evidence="1">
    <location>
        <begin position="540"/>
        <end position="558"/>
    </location>
</feature>
<evidence type="ECO:0000256" key="1">
    <source>
        <dbReference type="SAM" id="MobiDB-lite"/>
    </source>
</evidence>
<feature type="compositionally biased region" description="Basic and acidic residues" evidence="1">
    <location>
        <begin position="42"/>
        <end position="67"/>
    </location>
</feature>
<organism evidence="2">
    <name type="scientific">uncultured Blastococcus sp</name>
    <dbReference type="NCBI Taxonomy" id="217144"/>
    <lineage>
        <taxon>Bacteria</taxon>
        <taxon>Bacillati</taxon>
        <taxon>Actinomycetota</taxon>
        <taxon>Actinomycetes</taxon>
        <taxon>Geodermatophilales</taxon>
        <taxon>Geodermatophilaceae</taxon>
        <taxon>Blastococcus</taxon>
        <taxon>environmental samples</taxon>
    </lineage>
</organism>
<feature type="region of interest" description="Disordered" evidence="1">
    <location>
        <begin position="1"/>
        <end position="758"/>
    </location>
</feature>
<feature type="compositionally biased region" description="Basic residues" evidence="1">
    <location>
        <begin position="559"/>
        <end position="570"/>
    </location>
</feature>
<feature type="compositionally biased region" description="Low complexity" evidence="1">
    <location>
        <begin position="593"/>
        <end position="607"/>
    </location>
</feature>
<evidence type="ECO:0000313" key="2">
    <source>
        <dbReference type="EMBL" id="CAA9260120.1"/>
    </source>
</evidence>
<sequence length="758" mass="77958">DRRRRDRQPGPGSSGAAGPAARGGPGRPLRERPDGVPLHVAGRPDRQGQPHVLRLDRPHPRPADRHAAARPAQRRRPGLLRDAPRSAAAHAGGGARDRPGRRPGGRVAPAVPAQRRGAAGRLRRTAAAAGHTVRGDRPAPLRAGPAGRAAGGEGVRGPVAHHADGGLGPGRRHHRRGRGVGDRRAQPAGDARRRGGAGRRRRGDDGGRGRGAAAAPVAHRRALRRPAAGAARGGRRAADPGTGAWRADDRAGRSARDRATGGGRCAGGGRPHRAGDRAGLRRQPAARRPRPRVRAQRRAQRPDQPRGADRPAHDRVGRHRPAVDTGPAGGAGAGARPAARGDRPAGRTGGLPAGRRPAACRRRGRARGGAPARRPRRAAPGRPGDHRPGHRAWDGAAGGTAPRSAAPAPGRRRAGAPPHLSAGLPPQRAGAAGRAHAMGTPSRTRLPRLDGSGRAARRGGRRARPRQPRRGAAGRRRAPAGGGHPLRGPGARGVHRGRRRGGRAAGAAGCPRRGQGPALRARRAHLPRAAGQPAAAGAAGHRGAGDGGALPGRDAGGGGRRRLLRRRPAPRRAGGAGGGRRRRARHHGGGHHGAAQLRLPGAAGRPAGAERHDRPVAGQLAAARPATHGDGAVRDAGPCDRSAADRLGRAPAADADQRRARGVPAGRAEPHARGAGGTCPGGRVVRRAPGRRDPGAVHRRARREQVGRHRRGHGAPARRGRAGGDVGTRRAVRPAAGRPDRCAPCRRHRSAGTDAPGL</sequence>
<feature type="compositionally biased region" description="Low complexity" evidence="1">
    <location>
        <begin position="505"/>
        <end position="519"/>
    </location>
</feature>
<feature type="compositionally biased region" description="Basic and acidic residues" evidence="1">
    <location>
        <begin position="383"/>
        <end position="393"/>
    </location>
</feature>
<feature type="compositionally biased region" description="Gly residues" evidence="1">
    <location>
        <begin position="260"/>
        <end position="269"/>
    </location>
</feature>
<feature type="compositionally biased region" description="Low complexity" evidence="1">
    <location>
        <begin position="527"/>
        <end position="539"/>
    </location>
</feature>
<dbReference type="AlphaFoldDB" id="A0A6J4IV96"/>
<feature type="non-terminal residue" evidence="2">
    <location>
        <position position="1"/>
    </location>
</feature>
<feature type="compositionally biased region" description="Basic and acidic residues" evidence="1">
    <location>
        <begin position="300"/>
        <end position="315"/>
    </location>
</feature>
<feature type="compositionally biased region" description="Low complexity" evidence="1">
    <location>
        <begin position="105"/>
        <end position="130"/>
    </location>
</feature>
<name>A0A6J4IV96_9ACTN</name>
<feature type="compositionally biased region" description="Basic and acidic residues" evidence="1">
    <location>
        <begin position="179"/>
        <end position="193"/>
    </location>
</feature>
<dbReference type="EMBL" id="CADCTI010000217">
    <property type="protein sequence ID" value="CAA9260120.1"/>
    <property type="molecule type" value="Genomic_DNA"/>
</dbReference>
<accession>A0A6J4IV96</accession>
<feature type="compositionally biased region" description="Basic residues" evidence="1">
    <location>
        <begin position="455"/>
        <end position="478"/>
    </location>
</feature>
<gene>
    <name evidence="2" type="ORF">AVDCRST_MAG57-2601</name>
</gene>
<feature type="compositionally biased region" description="Basic residues" evidence="1">
    <location>
        <begin position="284"/>
        <end position="299"/>
    </location>
</feature>
<feature type="compositionally biased region" description="Basic residues" evidence="1">
    <location>
        <begin position="579"/>
        <end position="590"/>
    </location>
</feature>
<reference evidence="2" key="1">
    <citation type="submission" date="2020-02" db="EMBL/GenBank/DDBJ databases">
        <authorList>
            <person name="Meier V. D."/>
        </authorList>
    </citation>
    <scope>NUCLEOTIDE SEQUENCE</scope>
    <source>
        <strain evidence="2">AVDCRST_MAG57</strain>
    </source>
</reference>